<proteinExistence type="predicted"/>
<dbReference type="GeneID" id="78062073"/>
<reference evidence="1 2" key="1">
    <citation type="journal article" date="2014" name="Environ. Microbiol.">
        <title>Contrasting genomic patterns and infection strategies of two co-existing Bacteroidetes podovirus genera.</title>
        <authorList>
            <person name="Holmfeldt K."/>
            <person name="Howard-Varona C."/>
            <person name="Solonenko N."/>
            <person name="Sullivan M.B."/>
        </authorList>
    </citation>
    <scope>NUCLEOTIDE SEQUENCE [LARGE SCALE GENOMIC DNA]</scope>
    <source>
        <strain evidence="1 2">18</strain>
    </source>
</reference>
<dbReference type="Proteomes" id="UP000030786">
    <property type="component" value="Chromosome"/>
</dbReference>
<evidence type="ECO:0008006" key="3">
    <source>
        <dbReference type="Google" id="ProtNLM"/>
    </source>
</evidence>
<evidence type="ECO:0000313" key="1">
    <source>
        <dbReference type="EMBL" id="AIZ42794.1"/>
    </source>
</evidence>
<dbReference type="AlphaFoldDB" id="A0AAU8S051"/>
<protein>
    <recommendedName>
        <fullName evidence="3">DUF4369 domain-containing protein</fullName>
    </recommendedName>
</protein>
<accession>A0AAU8S051</accession>
<gene>
    <name evidence="1" type="ORF">M666_15160</name>
</gene>
<dbReference type="KEGG" id="cbat:M666_15160"/>
<dbReference type="RefSeq" id="WP_029446540.1">
    <property type="nucleotide sequence ID" value="NZ_CP009976.1"/>
</dbReference>
<name>A0AAU8S051_9FLAO</name>
<evidence type="ECO:0000313" key="2">
    <source>
        <dbReference type="Proteomes" id="UP000030786"/>
    </source>
</evidence>
<sequence>MEKPHYVIQFSAAQCMFEIRVNDIIVVTLNLEEQAMTIIPFNYAITDLGKQIITVRILPVFGEIHLRNTAEFYYDVLLYDVSNGFKLKENLGGYKAPKVDNSKPKTVLTNTYSIDATVPFKLNDSWKEGQDLKEVKDLYEKLRKTYSNIANIIESRNFDGLLKLMELKENNIQKALYLAKEDRNARMNSLIIDIKGGFNKIQIPNDCIIVYSSYNKIASLKRANGEPALSLMNLEINEELMLDLDFYLPKNSSQFQII</sequence>
<organism evidence="1 2">
    <name type="scientific">Cellulophaga baltica 18</name>
    <dbReference type="NCBI Taxonomy" id="1348584"/>
    <lineage>
        <taxon>Bacteria</taxon>
        <taxon>Pseudomonadati</taxon>
        <taxon>Bacteroidota</taxon>
        <taxon>Flavobacteriia</taxon>
        <taxon>Flavobacteriales</taxon>
        <taxon>Flavobacteriaceae</taxon>
        <taxon>Cellulophaga</taxon>
    </lineage>
</organism>
<dbReference type="EMBL" id="CP009976">
    <property type="protein sequence ID" value="AIZ42794.1"/>
    <property type="molecule type" value="Genomic_DNA"/>
</dbReference>